<sequence>MTVFQVTLQPFGILNSLRGRFMIPCVVTTILRIGLFSPKNTFIYKMLGRTHRNVPVSVPVTNLDMCWLLNLLPPDWCTVLLAAGTMMFSILYFVALETETYGKLRSVFDSRPWRNRDNVYLPASSVSPASGAANLCPFSNKMARGTCPICCSCTSRDGYHHGDPKRIHDVIGIAMIEYDMARKAAEGREGPLIARVQLDTLVSYRGNYLFGTISPSCKGCFIKTWCWNVAYRMTWQSAILAFNSMLCTFIFYADITIFYADLKNMLLCISAFFSVSTLCMQFTILATAVVFIMEHPFMDDDSLPKWLMVHKKLVMKWIHYFALPSAKFGIPATRKYWSWLTKADAKQK</sequence>
<dbReference type="OrthoDB" id="496232at2759"/>
<dbReference type="AlphaFoldDB" id="C1E299"/>
<dbReference type="RefSeq" id="XP_002501047.1">
    <property type="nucleotide sequence ID" value="XM_002501001.1"/>
</dbReference>
<dbReference type="InParanoid" id="C1E299"/>
<keyword evidence="3" id="KW-1185">Reference proteome</keyword>
<protein>
    <submittedName>
        <fullName evidence="2">Uncharacterized protein</fullName>
    </submittedName>
</protein>
<keyword evidence="1" id="KW-1133">Transmembrane helix</keyword>
<feature type="transmembrane region" description="Helical" evidence="1">
    <location>
        <begin position="238"/>
        <end position="259"/>
    </location>
</feature>
<dbReference type="eggNOG" id="ENOG502SXIS">
    <property type="taxonomic scope" value="Eukaryota"/>
</dbReference>
<dbReference type="KEGG" id="mis:MICPUN_57162"/>
<feature type="transmembrane region" description="Helical" evidence="1">
    <location>
        <begin position="271"/>
        <end position="292"/>
    </location>
</feature>
<dbReference type="Proteomes" id="UP000002009">
    <property type="component" value="Chromosome 3"/>
</dbReference>
<evidence type="ECO:0000313" key="2">
    <source>
        <dbReference type="EMBL" id="ACO62305.1"/>
    </source>
</evidence>
<keyword evidence="1" id="KW-0812">Transmembrane</keyword>
<feature type="transmembrane region" description="Helical" evidence="1">
    <location>
        <begin position="21"/>
        <end position="38"/>
    </location>
</feature>
<reference evidence="2 3" key="1">
    <citation type="journal article" date="2009" name="Science">
        <title>Green evolution and dynamic adaptations revealed by genomes of the marine picoeukaryotes Micromonas.</title>
        <authorList>
            <person name="Worden A.Z."/>
            <person name="Lee J.H."/>
            <person name="Mock T."/>
            <person name="Rouze P."/>
            <person name="Simmons M.P."/>
            <person name="Aerts A.L."/>
            <person name="Allen A.E."/>
            <person name="Cuvelier M.L."/>
            <person name="Derelle E."/>
            <person name="Everett M.V."/>
            <person name="Foulon E."/>
            <person name="Grimwood J."/>
            <person name="Gundlach H."/>
            <person name="Henrissat B."/>
            <person name="Napoli C."/>
            <person name="McDonald S.M."/>
            <person name="Parker M.S."/>
            <person name="Rombauts S."/>
            <person name="Salamov A."/>
            <person name="Von Dassow P."/>
            <person name="Badger J.H."/>
            <person name="Coutinho P.M."/>
            <person name="Demir E."/>
            <person name="Dubchak I."/>
            <person name="Gentemann C."/>
            <person name="Eikrem W."/>
            <person name="Gready J.E."/>
            <person name="John U."/>
            <person name="Lanier W."/>
            <person name="Lindquist E.A."/>
            <person name="Lucas S."/>
            <person name="Mayer K.F."/>
            <person name="Moreau H."/>
            <person name="Not F."/>
            <person name="Otillar R."/>
            <person name="Panaud O."/>
            <person name="Pangilinan J."/>
            <person name="Paulsen I."/>
            <person name="Piegu B."/>
            <person name="Poliakov A."/>
            <person name="Robbens S."/>
            <person name="Schmutz J."/>
            <person name="Toulza E."/>
            <person name="Wyss T."/>
            <person name="Zelensky A."/>
            <person name="Zhou K."/>
            <person name="Armbrust E.V."/>
            <person name="Bhattacharya D."/>
            <person name="Goodenough U.W."/>
            <person name="Van de Peer Y."/>
            <person name="Grigoriev I.V."/>
        </authorList>
    </citation>
    <scope>NUCLEOTIDE SEQUENCE [LARGE SCALE GENOMIC DNA]</scope>
    <source>
        <strain evidence="3">RCC299 / NOUM17</strain>
    </source>
</reference>
<dbReference type="GeneID" id="8241813"/>
<gene>
    <name evidence="2" type="ORF">MICPUN_57162</name>
</gene>
<evidence type="ECO:0000256" key="1">
    <source>
        <dbReference type="SAM" id="Phobius"/>
    </source>
</evidence>
<dbReference type="OMA" id="SCKGCYM"/>
<evidence type="ECO:0000313" key="3">
    <source>
        <dbReference type="Proteomes" id="UP000002009"/>
    </source>
</evidence>
<proteinExistence type="predicted"/>
<dbReference type="EMBL" id="CP001324">
    <property type="protein sequence ID" value="ACO62305.1"/>
    <property type="molecule type" value="Genomic_DNA"/>
</dbReference>
<name>C1E299_MICCC</name>
<feature type="transmembrane region" description="Helical" evidence="1">
    <location>
        <begin position="78"/>
        <end position="96"/>
    </location>
</feature>
<accession>C1E299</accession>
<organism evidence="2 3">
    <name type="scientific">Micromonas commoda (strain RCC299 / NOUM17 / CCMP2709)</name>
    <name type="common">Picoplanktonic green alga</name>
    <dbReference type="NCBI Taxonomy" id="296587"/>
    <lineage>
        <taxon>Eukaryota</taxon>
        <taxon>Viridiplantae</taxon>
        <taxon>Chlorophyta</taxon>
        <taxon>Mamiellophyceae</taxon>
        <taxon>Mamiellales</taxon>
        <taxon>Mamiellaceae</taxon>
        <taxon>Micromonas</taxon>
    </lineage>
</organism>
<keyword evidence="1" id="KW-0472">Membrane</keyword>